<dbReference type="SUPFAM" id="SSF53187">
    <property type="entry name" value="Zn-dependent exopeptidases"/>
    <property type="match status" value="1"/>
</dbReference>
<dbReference type="EMBL" id="FUKJ01000166">
    <property type="protein sequence ID" value="SJM91983.1"/>
    <property type="molecule type" value="Genomic_DNA"/>
</dbReference>
<dbReference type="PANTHER" id="PTHR11705">
    <property type="entry name" value="PROTEASE FAMILY M14 CARBOXYPEPTIDASE A,B"/>
    <property type="match status" value="1"/>
</dbReference>
<dbReference type="FunFam" id="3.40.630.10:FF:000084">
    <property type="entry name" value="Carboxypeptidase B2"/>
    <property type="match status" value="1"/>
</dbReference>
<evidence type="ECO:0000256" key="8">
    <source>
        <dbReference type="ARBA" id="ARBA00022833"/>
    </source>
</evidence>
<dbReference type="AlphaFoldDB" id="A0A1R4H6V0"/>
<keyword evidence="4" id="KW-0645">Protease</keyword>
<dbReference type="PANTHER" id="PTHR11705:SF143">
    <property type="entry name" value="SLL0236 PROTEIN"/>
    <property type="match status" value="1"/>
</dbReference>
<dbReference type="Pfam" id="PF00246">
    <property type="entry name" value="Peptidase_M14"/>
    <property type="match status" value="1"/>
</dbReference>
<dbReference type="InterPro" id="IPR057247">
    <property type="entry name" value="CARBOXYPEPT_ZN_2"/>
</dbReference>
<dbReference type="PROSITE" id="PS00132">
    <property type="entry name" value="CARBOXYPEPT_ZN_1"/>
    <property type="match status" value="1"/>
</dbReference>
<dbReference type="PROSITE" id="PS00133">
    <property type="entry name" value="CARBOXYPEPT_ZN_2"/>
    <property type="match status" value="1"/>
</dbReference>
<comment type="catalytic activity">
    <reaction evidence="10">
        <text>Releases a C-terminal residue, which may be hydrophobic or positively charged.</text>
        <dbReference type="EC" id="3.4.17.18"/>
    </reaction>
</comment>
<dbReference type="RefSeq" id="WP_087146776.1">
    <property type="nucleotide sequence ID" value="NZ_FUKJ01000166.1"/>
</dbReference>
<dbReference type="GO" id="GO:0005615">
    <property type="term" value="C:extracellular space"/>
    <property type="evidence" value="ECO:0007669"/>
    <property type="project" value="TreeGrafter"/>
</dbReference>
<dbReference type="InterPro" id="IPR057246">
    <property type="entry name" value="CARBOXYPEPT_ZN_1"/>
</dbReference>
<dbReference type="OrthoDB" id="9811296at2"/>
<gene>
    <name evidence="14" type="ORF">CRENPOLYSF2_2480006</name>
</gene>
<dbReference type="InterPro" id="IPR000834">
    <property type="entry name" value="Peptidase_M14"/>
</dbReference>
<dbReference type="GO" id="GO:0006508">
    <property type="term" value="P:proteolysis"/>
    <property type="evidence" value="ECO:0007669"/>
    <property type="project" value="UniProtKB-KW"/>
</dbReference>
<proteinExistence type="inferred from homology"/>
<evidence type="ECO:0000256" key="10">
    <source>
        <dbReference type="ARBA" id="ARBA00050859"/>
    </source>
</evidence>
<name>A0A1R4H6V0_9GAMM</name>
<organism evidence="14 15">
    <name type="scientific">Crenothrix polyspora</name>
    <dbReference type="NCBI Taxonomy" id="360316"/>
    <lineage>
        <taxon>Bacteria</taxon>
        <taxon>Pseudomonadati</taxon>
        <taxon>Pseudomonadota</taxon>
        <taxon>Gammaproteobacteria</taxon>
        <taxon>Methylococcales</taxon>
        <taxon>Crenotrichaceae</taxon>
        <taxon>Crenothrix</taxon>
    </lineage>
</organism>
<accession>A0A1R4H6V0</accession>
<dbReference type="GO" id="GO:0008270">
    <property type="term" value="F:zinc ion binding"/>
    <property type="evidence" value="ECO:0007669"/>
    <property type="project" value="InterPro"/>
</dbReference>
<comment type="cofactor">
    <cofactor evidence="1">
        <name>Zn(2+)</name>
        <dbReference type="ChEBI" id="CHEBI:29105"/>
    </cofactor>
</comment>
<dbReference type="CDD" id="cd03859">
    <property type="entry name" value="M14_CPT"/>
    <property type="match status" value="1"/>
</dbReference>
<evidence type="ECO:0000313" key="14">
    <source>
        <dbReference type="EMBL" id="SJM91983.1"/>
    </source>
</evidence>
<keyword evidence="8" id="KW-0862">Zinc</keyword>
<dbReference type="Proteomes" id="UP000195442">
    <property type="component" value="Unassembled WGS sequence"/>
</dbReference>
<protein>
    <recommendedName>
        <fullName evidence="11">carboxypeptidase T</fullName>
        <ecNumber evidence="11">3.4.17.18</ecNumber>
    </recommendedName>
</protein>
<evidence type="ECO:0000259" key="13">
    <source>
        <dbReference type="PROSITE" id="PS52035"/>
    </source>
</evidence>
<dbReference type="InterPro" id="IPR033810">
    <property type="entry name" value="Carboxypeptidase_T"/>
</dbReference>
<dbReference type="EC" id="3.4.17.18" evidence="11"/>
<evidence type="ECO:0000256" key="4">
    <source>
        <dbReference type="ARBA" id="ARBA00022670"/>
    </source>
</evidence>
<evidence type="ECO:0000256" key="6">
    <source>
        <dbReference type="ARBA" id="ARBA00022729"/>
    </source>
</evidence>
<keyword evidence="15" id="KW-1185">Reference proteome</keyword>
<evidence type="ECO:0000256" key="11">
    <source>
        <dbReference type="ARBA" id="ARBA00066554"/>
    </source>
</evidence>
<sequence>MSRFKHFLVFFLIPLLSVSLFSIGISQAAALTKQTSSVYKVERVFNAINRSKIANTGALILEAGHAYVLVEATLSEKKAIAQLGFSIAPPTQDEGKLLASLATDSAYHDYAEMVAEIQQAEIDHPAIFKLFNLGLSAEGRTIWAGKISDKVEKDEPEPEVLLAHHQHAREHLTVEQALYTLKMLTREYGVNQQITRLVNDREIWIIFDMNPDGGEYDTATGSYRSWRKNRQLNAKSKALGSDLNRNWDYVWGCCDGSKAVPSSPTYHGDTGFSAPETKVVRDFVNSRVLNGKQQIKVAIDFHSYSELILWPYSYTLADVPVDMTKDDHDVLVAMGKKMAKLNGYAPKQWSDMYIADGTLNDWLYGVHGILNYTFEMAPKTQAQGGFYPSDDVIPKETARNRAAILYLMAQAACPYSEIGKKAQYCDTVTTGFYSPGDDAAVSRDAGDNNGYDISPINAYSHQKVSAIDINSGTGKGLTCDDKGKDRHDFYDYFINIPKEAKIKGIEVKLYAKADSALDQPHICTQLSWDGGQTWTAPKLTSTLTTSLQAYTLGGILDTWGRTWTSNDLANNNFKVRLTNVAGSPLRDFSLDWLAVRVKY</sequence>
<keyword evidence="5" id="KW-0479">Metal-binding</keyword>
<reference evidence="15" key="1">
    <citation type="submission" date="2017-02" db="EMBL/GenBank/DDBJ databases">
        <authorList>
            <person name="Daims H."/>
        </authorList>
    </citation>
    <scope>NUCLEOTIDE SEQUENCE [LARGE SCALE GENOMIC DNA]</scope>
</reference>
<dbReference type="Gene3D" id="3.40.630.10">
    <property type="entry name" value="Zn peptidases"/>
    <property type="match status" value="1"/>
</dbReference>
<evidence type="ECO:0000256" key="2">
    <source>
        <dbReference type="ARBA" id="ARBA00005988"/>
    </source>
</evidence>
<evidence type="ECO:0000256" key="5">
    <source>
        <dbReference type="ARBA" id="ARBA00022723"/>
    </source>
</evidence>
<keyword evidence="7 14" id="KW-0378">Hydrolase</keyword>
<keyword evidence="3 14" id="KW-0121">Carboxypeptidase</keyword>
<evidence type="ECO:0000313" key="15">
    <source>
        <dbReference type="Proteomes" id="UP000195442"/>
    </source>
</evidence>
<evidence type="ECO:0000256" key="3">
    <source>
        <dbReference type="ARBA" id="ARBA00022645"/>
    </source>
</evidence>
<feature type="active site" description="Proton donor/acceptor" evidence="12">
    <location>
        <position position="375"/>
    </location>
</feature>
<evidence type="ECO:0000256" key="7">
    <source>
        <dbReference type="ARBA" id="ARBA00022801"/>
    </source>
</evidence>
<dbReference type="PRINTS" id="PR00765">
    <property type="entry name" value="CRBOXYPTASEA"/>
</dbReference>
<evidence type="ECO:0000256" key="1">
    <source>
        <dbReference type="ARBA" id="ARBA00001947"/>
    </source>
</evidence>
<dbReference type="GO" id="GO:0004181">
    <property type="term" value="F:metallocarboxypeptidase activity"/>
    <property type="evidence" value="ECO:0007669"/>
    <property type="project" value="InterPro"/>
</dbReference>
<dbReference type="PROSITE" id="PS52035">
    <property type="entry name" value="PEPTIDASE_M14"/>
    <property type="match status" value="1"/>
</dbReference>
<dbReference type="SMART" id="SM00631">
    <property type="entry name" value="Zn_pept"/>
    <property type="match status" value="1"/>
</dbReference>
<evidence type="ECO:0000256" key="12">
    <source>
        <dbReference type="PROSITE-ProRule" id="PRU01379"/>
    </source>
</evidence>
<keyword evidence="6" id="KW-0732">Signal</keyword>
<comment type="similarity">
    <text evidence="2 12">Belongs to the peptidase M14 family.</text>
</comment>
<feature type="domain" description="Peptidase M14" evidence="13">
    <location>
        <begin position="106"/>
        <end position="411"/>
    </location>
</feature>
<keyword evidence="9" id="KW-0482">Metalloprotease</keyword>
<evidence type="ECO:0000256" key="9">
    <source>
        <dbReference type="ARBA" id="ARBA00023049"/>
    </source>
</evidence>